<organism evidence="1 2">
    <name type="scientific">Hydnum rufescens UP504</name>
    <dbReference type="NCBI Taxonomy" id="1448309"/>
    <lineage>
        <taxon>Eukaryota</taxon>
        <taxon>Fungi</taxon>
        <taxon>Dikarya</taxon>
        <taxon>Basidiomycota</taxon>
        <taxon>Agaricomycotina</taxon>
        <taxon>Agaricomycetes</taxon>
        <taxon>Cantharellales</taxon>
        <taxon>Hydnaceae</taxon>
        <taxon>Hydnum</taxon>
    </lineage>
</organism>
<name>A0A9P6AM98_9AGAM</name>
<reference evidence="1" key="1">
    <citation type="journal article" date="2020" name="Nat. Commun.">
        <title>Large-scale genome sequencing of mycorrhizal fungi provides insights into the early evolution of symbiotic traits.</title>
        <authorList>
            <person name="Miyauchi S."/>
            <person name="Kiss E."/>
            <person name="Kuo A."/>
            <person name="Drula E."/>
            <person name="Kohler A."/>
            <person name="Sanchez-Garcia M."/>
            <person name="Morin E."/>
            <person name="Andreopoulos B."/>
            <person name="Barry K.W."/>
            <person name="Bonito G."/>
            <person name="Buee M."/>
            <person name="Carver A."/>
            <person name="Chen C."/>
            <person name="Cichocki N."/>
            <person name="Clum A."/>
            <person name="Culley D."/>
            <person name="Crous P.W."/>
            <person name="Fauchery L."/>
            <person name="Girlanda M."/>
            <person name="Hayes R.D."/>
            <person name="Keri Z."/>
            <person name="LaButti K."/>
            <person name="Lipzen A."/>
            <person name="Lombard V."/>
            <person name="Magnuson J."/>
            <person name="Maillard F."/>
            <person name="Murat C."/>
            <person name="Nolan M."/>
            <person name="Ohm R.A."/>
            <person name="Pangilinan J."/>
            <person name="Pereira M.F."/>
            <person name="Perotto S."/>
            <person name="Peter M."/>
            <person name="Pfister S."/>
            <person name="Riley R."/>
            <person name="Sitrit Y."/>
            <person name="Stielow J.B."/>
            <person name="Szollosi G."/>
            <person name="Zifcakova L."/>
            <person name="Stursova M."/>
            <person name="Spatafora J.W."/>
            <person name="Tedersoo L."/>
            <person name="Vaario L.M."/>
            <person name="Yamada A."/>
            <person name="Yan M."/>
            <person name="Wang P."/>
            <person name="Xu J."/>
            <person name="Bruns T."/>
            <person name="Baldrian P."/>
            <person name="Vilgalys R."/>
            <person name="Dunand C."/>
            <person name="Henrissat B."/>
            <person name="Grigoriev I.V."/>
            <person name="Hibbett D."/>
            <person name="Nagy L.G."/>
            <person name="Martin F.M."/>
        </authorList>
    </citation>
    <scope>NUCLEOTIDE SEQUENCE</scope>
    <source>
        <strain evidence="1">UP504</strain>
    </source>
</reference>
<evidence type="ECO:0000313" key="1">
    <source>
        <dbReference type="EMBL" id="KAF9508004.1"/>
    </source>
</evidence>
<keyword evidence="2" id="KW-1185">Reference proteome</keyword>
<dbReference type="EMBL" id="MU129067">
    <property type="protein sequence ID" value="KAF9508004.1"/>
    <property type="molecule type" value="Genomic_DNA"/>
</dbReference>
<comment type="caution">
    <text evidence="1">The sequence shown here is derived from an EMBL/GenBank/DDBJ whole genome shotgun (WGS) entry which is preliminary data.</text>
</comment>
<sequence>MCEGIAPGTLRRMIWATKETNEPDHDKTFRGHLKNKGYSVPQEQIQQRLMADHGPSRCRPSFRDNPAPRQRINKERAIPFTPLNPAFLQAWRKSRGCGGTYRIDSENYYIYQSIATRGLISLAGSPLTRDEIFQGIMKARLTAEKQGESEIELAAVNGRCQSCHACSAAESLCDS</sequence>
<dbReference type="Proteomes" id="UP000886523">
    <property type="component" value="Unassembled WGS sequence"/>
</dbReference>
<dbReference type="AlphaFoldDB" id="A0A9P6AM98"/>
<evidence type="ECO:0000313" key="2">
    <source>
        <dbReference type="Proteomes" id="UP000886523"/>
    </source>
</evidence>
<gene>
    <name evidence="1" type="ORF">BS47DRAFT_254350</name>
</gene>
<protein>
    <submittedName>
        <fullName evidence="1">Uncharacterized protein</fullName>
    </submittedName>
</protein>
<proteinExistence type="predicted"/>
<accession>A0A9P6AM98</accession>